<organism evidence="1 2">
    <name type="scientific">Thalassiosira oceanica</name>
    <name type="common">Marine diatom</name>
    <dbReference type="NCBI Taxonomy" id="159749"/>
    <lineage>
        <taxon>Eukaryota</taxon>
        <taxon>Sar</taxon>
        <taxon>Stramenopiles</taxon>
        <taxon>Ochrophyta</taxon>
        <taxon>Bacillariophyta</taxon>
        <taxon>Coscinodiscophyceae</taxon>
        <taxon>Thalassiosirophycidae</taxon>
        <taxon>Thalassiosirales</taxon>
        <taxon>Thalassiosiraceae</taxon>
        <taxon>Thalassiosira</taxon>
    </lineage>
</organism>
<dbReference type="Proteomes" id="UP000266841">
    <property type="component" value="Unassembled WGS sequence"/>
</dbReference>
<evidence type="ECO:0000313" key="1">
    <source>
        <dbReference type="EMBL" id="EJK47961.1"/>
    </source>
</evidence>
<evidence type="ECO:0000313" key="2">
    <source>
        <dbReference type="Proteomes" id="UP000266841"/>
    </source>
</evidence>
<reference evidence="1 2" key="1">
    <citation type="journal article" date="2012" name="Genome Biol.">
        <title>Genome and low-iron response of an oceanic diatom adapted to chronic iron limitation.</title>
        <authorList>
            <person name="Lommer M."/>
            <person name="Specht M."/>
            <person name="Roy A.S."/>
            <person name="Kraemer L."/>
            <person name="Andreson R."/>
            <person name="Gutowska M.A."/>
            <person name="Wolf J."/>
            <person name="Bergner S.V."/>
            <person name="Schilhabel M.B."/>
            <person name="Klostermeier U.C."/>
            <person name="Beiko R.G."/>
            <person name="Rosenstiel P."/>
            <person name="Hippler M."/>
            <person name="Laroche J."/>
        </authorList>
    </citation>
    <scope>NUCLEOTIDE SEQUENCE [LARGE SCALE GENOMIC DNA]</scope>
    <source>
        <strain evidence="1 2">CCMP1005</strain>
    </source>
</reference>
<gene>
    <name evidence="1" type="ORF">THAOC_33282</name>
</gene>
<sequence length="119" mass="13196">MPRPTDRCVFSSRISLDDLQKRDAADVNGYGMGIIADGWDLGIDGPLWEGLPLEKNGGSYKIERSRDQNKTTMTDREDSTLDISIPLGQTQSRLLISQRDVNVCGGADRRDQSSQNQIP</sequence>
<accession>K0RG45</accession>
<dbReference type="EMBL" id="AGNL01046428">
    <property type="protein sequence ID" value="EJK47961.1"/>
    <property type="molecule type" value="Genomic_DNA"/>
</dbReference>
<name>K0RG45_THAOC</name>
<proteinExistence type="predicted"/>
<keyword evidence="2" id="KW-1185">Reference proteome</keyword>
<dbReference type="AlphaFoldDB" id="K0RG45"/>
<protein>
    <submittedName>
        <fullName evidence="1">Uncharacterized protein</fullName>
    </submittedName>
</protein>
<comment type="caution">
    <text evidence="1">The sequence shown here is derived from an EMBL/GenBank/DDBJ whole genome shotgun (WGS) entry which is preliminary data.</text>
</comment>